<dbReference type="EMBL" id="FORX01000020">
    <property type="protein sequence ID" value="SFK33508.1"/>
    <property type="molecule type" value="Genomic_DNA"/>
</dbReference>
<dbReference type="AlphaFoldDB" id="A0A1I3YNS2"/>
<evidence type="ECO:0000259" key="7">
    <source>
        <dbReference type="Pfam" id="PF00155"/>
    </source>
</evidence>
<dbReference type="STRING" id="52560.SAMN04488082_120105"/>
<dbReference type="InterPro" id="IPR015424">
    <property type="entry name" value="PyrdxlP-dep_Trfase"/>
</dbReference>
<accession>A0A1I3YNS2</accession>
<gene>
    <name evidence="8" type="ORF">SAMN04488082_120105</name>
</gene>
<dbReference type="PANTHER" id="PTHR46383:SF2">
    <property type="entry name" value="AMINOTRANSFERASE"/>
    <property type="match status" value="1"/>
</dbReference>
<dbReference type="InterPro" id="IPR050596">
    <property type="entry name" value="AspAT/PAT-like"/>
</dbReference>
<dbReference type="Proteomes" id="UP000198635">
    <property type="component" value="Unassembled WGS sequence"/>
</dbReference>
<name>A0A1I3YNS2_9BACT</name>
<protein>
    <recommendedName>
        <fullName evidence="6">Aminotransferase</fullName>
        <ecNumber evidence="6">2.6.1.-</ecNumber>
    </recommendedName>
</protein>
<dbReference type="PROSITE" id="PS00105">
    <property type="entry name" value="AA_TRANSFER_CLASS_1"/>
    <property type="match status" value="1"/>
</dbReference>
<reference evidence="9" key="1">
    <citation type="submission" date="2016-10" db="EMBL/GenBank/DDBJ databases">
        <authorList>
            <person name="Varghese N."/>
            <person name="Submissions S."/>
        </authorList>
    </citation>
    <scope>NUCLEOTIDE SEQUENCE [LARGE SCALE GENOMIC DNA]</scope>
    <source>
        <strain evidence="9">DSM 5918</strain>
    </source>
</reference>
<organism evidence="8 9">
    <name type="scientific">Desulfomicrobium apsheronum</name>
    <dbReference type="NCBI Taxonomy" id="52560"/>
    <lineage>
        <taxon>Bacteria</taxon>
        <taxon>Pseudomonadati</taxon>
        <taxon>Thermodesulfobacteriota</taxon>
        <taxon>Desulfovibrionia</taxon>
        <taxon>Desulfovibrionales</taxon>
        <taxon>Desulfomicrobiaceae</taxon>
        <taxon>Desulfomicrobium</taxon>
    </lineage>
</organism>
<comment type="similarity">
    <text evidence="2 6">Belongs to the class-I pyridoxal-phosphate-dependent aminotransferase family.</text>
</comment>
<dbReference type="InterPro" id="IPR004839">
    <property type="entry name" value="Aminotransferase_I/II_large"/>
</dbReference>
<evidence type="ECO:0000256" key="4">
    <source>
        <dbReference type="ARBA" id="ARBA00022679"/>
    </source>
</evidence>
<sequence length="384" mass="42925">MNECRINPCCQDLSSFKVMDVLERACALEKEGRDIVHLQIGEPDFDTPECVKDAACKAIRDGRCQYTHSLGIIELREAICANYHARYGVEVHPDQVLVTSGTSPSMLLAFSLLLQPGDRVLLSDPSYACYPNFIRFTGAVADFVPVREEDGFQFRVDQVKARMNDDVRGILVNSPSNPTGTLVSPEVYRGLAELGVPLFSDEIYHGLVYEGQEHTALEFTDNCFVFNGFSKLYAMTGWRLGYVIAPKGYMKRLQTMQQNFFLCTSSIAQWAGVAALTQAGPDVERMKAIYDQRRTYMIARLRELGFGIRVEPTGAFYVFANAKKFTNDSMQFTFDLLERAGVGVAPGVDFGPGGEGYIRFSYANSIENIEEGMRRLEKYLGGLK</sequence>
<evidence type="ECO:0000256" key="1">
    <source>
        <dbReference type="ARBA" id="ARBA00001933"/>
    </source>
</evidence>
<evidence type="ECO:0000256" key="5">
    <source>
        <dbReference type="ARBA" id="ARBA00022898"/>
    </source>
</evidence>
<feature type="domain" description="Aminotransferase class I/classII large" evidence="7">
    <location>
        <begin position="34"/>
        <end position="376"/>
    </location>
</feature>
<dbReference type="Pfam" id="PF00155">
    <property type="entry name" value="Aminotran_1_2"/>
    <property type="match status" value="1"/>
</dbReference>
<dbReference type="EC" id="2.6.1.-" evidence="6"/>
<proteinExistence type="inferred from homology"/>
<keyword evidence="3 6" id="KW-0032">Aminotransferase</keyword>
<dbReference type="Gene3D" id="3.40.640.10">
    <property type="entry name" value="Type I PLP-dependent aspartate aminotransferase-like (Major domain)"/>
    <property type="match status" value="1"/>
</dbReference>
<evidence type="ECO:0000256" key="2">
    <source>
        <dbReference type="ARBA" id="ARBA00007441"/>
    </source>
</evidence>
<keyword evidence="4 6" id="KW-0808">Transferase</keyword>
<dbReference type="PANTHER" id="PTHR46383">
    <property type="entry name" value="ASPARTATE AMINOTRANSFERASE"/>
    <property type="match status" value="1"/>
</dbReference>
<dbReference type="CDD" id="cd00609">
    <property type="entry name" value="AAT_like"/>
    <property type="match status" value="1"/>
</dbReference>
<dbReference type="GO" id="GO:0006520">
    <property type="term" value="P:amino acid metabolic process"/>
    <property type="evidence" value="ECO:0007669"/>
    <property type="project" value="InterPro"/>
</dbReference>
<keyword evidence="9" id="KW-1185">Reference proteome</keyword>
<comment type="cofactor">
    <cofactor evidence="1 6">
        <name>pyridoxal 5'-phosphate</name>
        <dbReference type="ChEBI" id="CHEBI:597326"/>
    </cofactor>
</comment>
<keyword evidence="5" id="KW-0663">Pyridoxal phosphate</keyword>
<evidence type="ECO:0000313" key="8">
    <source>
        <dbReference type="EMBL" id="SFK33508.1"/>
    </source>
</evidence>
<dbReference type="OrthoDB" id="9804474at2"/>
<evidence type="ECO:0000313" key="9">
    <source>
        <dbReference type="Proteomes" id="UP000198635"/>
    </source>
</evidence>
<dbReference type="GO" id="GO:0030170">
    <property type="term" value="F:pyridoxal phosphate binding"/>
    <property type="evidence" value="ECO:0007669"/>
    <property type="project" value="InterPro"/>
</dbReference>
<dbReference type="InterPro" id="IPR015421">
    <property type="entry name" value="PyrdxlP-dep_Trfase_major"/>
</dbReference>
<evidence type="ECO:0000256" key="3">
    <source>
        <dbReference type="ARBA" id="ARBA00022576"/>
    </source>
</evidence>
<dbReference type="InterPro" id="IPR004838">
    <property type="entry name" value="NHTrfase_class1_PyrdxlP-BS"/>
</dbReference>
<dbReference type="SUPFAM" id="SSF53383">
    <property type="entry name" value="PLP-dependent transferases"/>
    <property type="match status" value="1"/>
</dbReference>
<dbReference type="RefSeq" id="WP_092378237.1">
    <property type="nucleotide sequence ID" value="NZ_FORX01000020.1"/>
</dbReference>
<dbReference type="GO" id="GO:0008483">
    <property type="term" value="F:transaminase activity"/>
    <property type="evidence" value="ECO:0007669"/>
    <property type="project" value="UniProtKB-KW"/>
</dbReference>
<evidence type="ECO:0000256" key="6">
    <source>
        <dbReference type="RuleBase" id="RU000481"/>
    </source>
</evidence>